<keyword evidence="1" id="KW-0418">Kinase</keyword>
<organism evidence="1 2">
    <name type="scientific">Penicillium camemberti (strain FM 013)</name>
    <dbReference type="NCBI Taxonomy" id="1429867"/>
    <lineage>
        <taxon>Eukaryota</taxon>
        <taxon>Fungi</taxon>
        <taxon>Dikarya</taxon>
        <taxon>Ascomycota</taxon>
        <taxon>Pezizomycotina</taxon>
        <taxon>Eurotiomycetes</taxon>
        <taxon>Eurotiomycetidae</taxon>
        <taxon>Eurotiales</taxon>
        <taxon>Aspergillaceae</taxon>
        <taxon>Penicillium</taxon>
    </lineage>
</organism>
<protein>
    <submittedName>
        <fullName evidence="1">Protein kinase-like domain</fullName>
    </submittedName>
</protein>
<sequence length="251" mass="28458">MQCANTPMQDQRSITLVQGEAGNDDESYLRLLMNGSPQFSQIFLPTGDWNDGLVNEHPETDEPYVACATRTSSLGIENTRHNTFIDYMHLGGNRRLRTDVYEVKCHQFEELVVAKFARFDWEIGYMEGETAGYRLIEGYNICPRFLGHLTEDGRVVGFLIEPIANAQHAGSQDLDICQQTLARLHVLEIKHGDINRLNFMIQDSRAIFLIDFDTARKCDGSHLLAEELCSLQEALGICFEEGWWGVSFQGC</sequence>
<evidence type="ECO:0000313" key="1">
    <source>
        <dbReference type="EMBL" id="CRL25462.1"/>
    </source>
</evidence>
<keyword evidence="1" id="KW-0808">Transferase</keyword>
<accession>A0A0G4PGS3</accession>
<gene>
    <name evidence="1" type="ORF">PCAMFM013_S015g000048</name>
</gene>
<dbReference type="EMBL" id="HG793148">
    <property type="protein sequence ID" value="CRL25462.1"/>
    <property type="molecule type" value="Genomic_DNA"/>
</dbReference>
<proteinExistence type="predicted"/>
<reference evidence="1 2" key="1">
    <citation type="journal article" date="2014" name="Nat. Commun.">
        <title>Multiple recent horizontal transfers of a large genomic region in cheese making fungi.</title>
        <authorList>
            <person name="Cheeseman K."/>
            <person name="Ropars J."/>
            <person name="Renault P."/>
            <person name="Dupont J."/>
            <person name="Gouzy J."/>
            <person name="Branca A."/>
            <person name="Abraham A.L."/>
            <person name="Ceppi M."/>
            <person name="Conseiller E."/>
            <person name="Debuchy R."/>
            <person name="Malagnac F."/>
            <person name="Goarin A."/>
            <person name="Silar P."/>
            <person name="Lacoste S."/>
            <person name="Sallet E."/>
            <person name="Bensimon A."/>
            <person name="Giraud T."/>
            <person name="Brygoo Y."/>
        </authorList>
    </citation>
    <scope>NUCLEOTIDE SEQUENCE [LARGE SCALE GENOMIC DNA]</scope>
    <source>
        <strain evidence="2">FM 013</strain>
    </source>
</reference>
<dbReference type="STRING" id="1429867.A0A0G4PGS3"/>
<evidence type="ECO:0000313" key="2">
    <source>
        <dbReference type="Proteomes" id="UP000053732"/>
    </source>
</evidence>
<dbReference type="Gene3D" id="1.10.510.10">
    <property type="entry name" value="Transferase(Phosphotransferase) domain 1"/>
    <property type="match status" value="1"/>
</dbReference>
<dbReference type="AlphaFoldDB" id="A0A0G4PGS3"/>
<name>A0A0G4PGS3_PENC3</name>
<keyword evidence="2" id="KW-1185">Reference proteome</keyword>
<dbReference type="SUPFAM" id="SSF56112">
    <property type="entry name" value="Protein kinase-like (PK-like)"/>
    <property type="match status" value="1"/>
</dbReference>
<dbReference type="GO" id="GO:0016301">
    <property type="term" value="F:kinase activity"/>
    <property type="evidence" value="ECO:0007669"/>
    <property type="project" value="UniProtKB-KW"/>
</dbReference>
<dbReference type="InterPro" id="IPR011009">
    <property type="entry name" value="Kinase-like_dom_sf"/>
</dbReference>
<dbReference type="Proteomes" id="UP000053732">
    <property type="component" value="Unassembled WGS sequence"/>
</dbReference>